<sequence length="178" mass="20014">MAPNDIYNMYGYQNVHQNTATYGNPAPPLSQAPQPPYYGGFAPNGALYQPMNPRYEQTHGPPPNTYNPYYESHITNNGFEGPTRSQPHEPASHQGKVEKASPASNKQQPILQAKCNDCGTGFYGDEKSARGNLSRHKGRHCSKNRREKPKFECNVCAKEFSRKDIMKKHRKDLHPTAP</sequence>
<dbReference type="Proteomes" id="UP000799324">
    <property type="component" value="Unassembled WGS sequence"/>
</dbReference>
<evidence type="ECO:0000259" key="3">
    <source>
        <dbReference type="PROSITE" id="PS50157"/>
    </source>
</evidence>
<reference evidence="4" key="1">
    <citation type="journal article" date="2020" name="Stud. Mycol.">
        <title>101 Dothideomycetes genomes: a test case for predicting lifestyles and emergence of pathogens.</title>
        <authorList>
            <person name="Haridas S."/>
            <person name="Albert R."/>
            <person name="Binder M."/>
            <person name="Bloem J."/>
            <person name="Labutti K."/>
            <person name="Salamov A."/>
            <person name="Andreopoulos B."/>
            <person name="Baker S."/>
            <person name="Barry K."/>
            <person name="Bills G."/>
            <person name="Bluhm B."/>
            <person name="Cannon C."/>
            <person name="Castanera R."/>
            <person name="Culley D."/>
            <person name="Daum C."/>
            <person name="Ezra D."/>
            <person name="Gonzalez J."/>
            <person name="Henrissat B."/>
            <person name="Kuo A."/>
            <person name="Liang C."/>
            <person name="Lipzen A."/>
            <person name="Lutzoni F."/>
            <person name="Magnuson J."/>
            <person name="Mondo S."/>
            <person name="Nolan M."/>
            <person name="Ohm R."/>
            <person name="Pangilinan J."/>
            <person name="Park H.-J."/>
            <person name="Ramirez L."/>
            <person name="Alfaro M."/>
            <person name="Sun H."/>
            <person name="Tritt A."/>
            <person name="Yoshinaga Y."/>
            <person name="Zwiers L.-H."/>
            <person name="Turgeon B."/>
            <person name="Goodwin S."/>
            <person name="Spatafora J."/>
            <person name="Crous P."/>
            <person name="Grigoriev I."/>
        </authorList>
    </citation>
    <scope>NUCLEOTIDE SEQUENCE</scope>
    <source>
        <strain evidence="4">CBS 122681</strain>
    </source>
</reference>
<name>A0A6A6TI12_9PLEO</name>
<dbReference type="GO" id="GO:0008270">
    <property type="term" value="F:zinc ion binding"/>
    <property type="evidence" value="ECO:0007669"/>
    <property type="project" value="UniProtKB-KW"/>
</dbReference>
<dbReference type="EMBL" id="MU004310">
    <property type="protein sequence ID" value="KAF2658991.1"/>
    <property type="molecule type" value="Genomic_DNA"/>
</dbReference>
<keyword evidence="1" id="KW-0863">Zinc-finger</keyword>
<feature type="compositionally biased region" description="Basic residues" evidence="2">
    <location>
        <begin position="133"/>
        <end position="145"/>
    </location>
</feature>
<dbReference type="SMART" id="SM00355">
    <property type="entry name" value="ZnF_C2H2"/>
    <property type="match status" value="2"/>
</dbReference>
<protein>
    <recommendedName>
        <fullName evidence="3">C2H2-type domain-containing protein</fullName>
    </recommendedName>
</protein>
<feature type="compositionally biased region" description="Pro residues" evidence="2">
    <location>
        <begin position="25"/>
        <end position="36"/>
    </location>
</feature>
<dbReference type="PROSITE" id="PS50157">
    <property type="entry name" value="ZINC_FINGER_C2H2_2"/>
    <property type="match status" value="1"/>
</dbReference>
<dbReference type="Gene3D" id="3.30.160.60">
    <property type="entry name" value="Classic Zinc Finger"/>
    <property type="match status" value="1"/>
</dbReference>
<dbReference type="PROSITE" id="PS00028">
    <property type="entry name" value="ZINC_FINGER_C2H2_1"/>
    <property type="match status" value="1"/>
</dbReference>
<keyword evidence="5" id="KW-1185">Reference proteome</keyword>
<feature type="compositionally biased region" description="Basic and acidic residues" evidence="2">
    <location>
        <begin position="86"/>
        <end position="99"/>
    </location>
</feature>
<dbReference type="InterPro" id="IPR036236">
    <property type="entry name" value="Znf_C2H2_sf"/>
</dbReference>
<dbReference type="InterPro" id="IPR013087">
    <property type="entry name" value="Znf_C2H2_type"/>
</dbReference>
<evidence type="ECO:0000313" key="5">
    <source>
        <dbReference type="Proteomes" id="UP000799324"/>
    </source>
</evidence>
<feature type="region of interest" description="Disordered" evidence="2">
    <location>
        <begin position="18"/>
        <end position="108"/>
    </location>
</feature>
<evidence type="ECO:0000256" key="1">
    <source>
        <dbReference type="PROSITE-ProRule" id="PRU00042"/>
    </source>
</evidence>
<feature type="region of interest" description="Disordered" evidence="2">
    <location>
        <begin position="126"/>
        <end position="145"/>
    </location>
</feature>
<keyword evidence="1" id="KW-0862">Zinc</keyword>
<organism evidence="4 5">
    <name type="scientific">Lophiostoma macrostomum CBS 122681</name>
    <dbReference type="NCBI Taxonomy" id="1314788"/>
    <lineage>
        <taxon>Eukaryota</taxon>
        <taxon>Fungi</taxon>
        <taxon>Dikarya</taxon>
        <taxon>Ascomycota</taxon>
        <taxon>Pezizomycotina</taxon>
        <taxon>Dothideomycetes</taxon>
        <taxon>Pleosporomycetidae</taxon>
        <taxon>Pleosporales</taxon>
        <taxon>Lophiostomataceae</taxon>
        <taxon>Lophiostoma</taxon>
    </lineage>
</organism>
<proteinExistence type="predicted"/>
<evidence type="ECO:0000256" key="2">
    <source>
        <dbReference type="SAM" id="MobiDB-lite"/>
    </source>
</evidence>
<evidence type="ECO:0000313" key="4">
    <source>
        <dbReference type="EMBL" id="KAF2658991.1"/>
    </source>
</evidence>
<dbReference type="OrthoDB" id="10004641at2759"/>
<accession>A0A6A6TI12</accession>
<dbReference type="SUPFAM" id="SSF57667">
    <property type="entry name" value="beta-beta-alpha zinc fingers"/>
    <property type="match status" value="1"/>
</dbReference>
<dbReference type="AlphaFoldDB" id="A0A6A6TI12"/>
<keyword evidence="1" id="KW-0479">Metal-binding</keyword>
<feature type="domain" description="C2H2-type" evidence="3">
    <location>
        <begin position="151"/>
        <end position="178"/>
    </location>
</feature>
<gene>
    <name evidence="4" type="ORF">K491DRAFT_224478</name>
</gene>